<evidence type="ECO:0000256" key="10">
    <source>
        <dbReference type="ARBA" id="ARBA00032806"/>
    </source>
</evidence>
<dbReference type="Gene3D" id="3.30.1300.10">
    <property type="entry name" value="Pantoate-beta-alanine ligase, C-terminal domain"/>
    <property type="match status" value="1"/>
</dbReference>
<dbReference type="GO" id="GO:0005524">
    <property type="term" value="F:ATP binding"/>
    <property type="evidence" value="ECO:0007669"/>
    <property type="project" value="UniProtKB-KW"/>
</dbReference>
<keyword evidence="8" id="KW-0067">ATP-binding</keyword>
<dbReference type="FunFam" id="3.40.50.620:FF:000013">
    <property type="entry name" value="Pantothenate synthetase"/>
    <property type="match status" value="1"/>
</dbReference>
<comment type="pathway">
    <text evidence="1">Cofactor biosynthesis; (R)-pantothenate biosynthesis; (R)-pantothenate from (R)-pantoate and beta-alanine: step 1/1.</text>
</comment>
<reference evidence="12" key="1">
    <citation type="submission" date="2023-03" db="EMBL/GenBank/DDBJ databases">
        <title>Mating type loci evolution in Malassezia.</title>
        <authorList>
            <person name="Coelho M.A."/>
        </authorList>
    </citation>
    <scope>NUCLEOTIDE SEQUENCE</scope>
    <source>
        <strain evidence="12">CBS 9431</strain>
    </source>
</reference>
<evidence type="ECO:0000313" key="13">
    <source>
        <dbReference type="Proteomes" id="UP001217754"/>
    </source>
</evidence>
<evidence type="ECO:0000256" key="3">
    <source>
        <dbReference type="ARBA" id="ARBA00012219"/>
    </source>
</evidence>
<evidence type="ECO:0000256" key="7">
    <source>
        <dbReference type="ARBA" id="ARBA00022741"/>
    </source>
</evidence>
<comment type="catalytic activity">
    <reaction evidence="11">
        <text>(R)-pantoate + beta-alanine + ATP = (R)-pantothenate + AMP + diphosphate + H(+)</text>
        <dbReference type="Rhea" id="RHEA:10912"/>
        <dbReference type="ChEBI" id="CHEBI:15378"/>
        <dbReference type="ChEBI" id="CHEBI:15980"/>
        <dbReference type="ChEBI" id="CHEBI:29032"/>
        <dbReference type="ChEBI" id="CHEBI:30616"/>
        <dbReference type="ChEBI" id="CHEBI:33019"/>
        <dbReference type="ChEBI" id="CHEBI:57966"/>
        <dbReference type="ChEBI" id="CHEBI:456215"/>
        <dbReference type="EC" id="6.3.2.1"/>
    </reaction>
</comment>
<evidence type="ECO:0000256" key="1">
    <source>
        <dbReference type="ARBA" id="ARBA00004990"/>
    </source>
</evidence>
<dbReference type="GO" id="GO:0004592">
    <property type="term" value="F:pantoate-beta-alanine ligase activity"/>
    <property type="evidence" value="ECO:0007669"/>
    <property type="project" value="UniProtKB-EC"/>
</dbReference>
<dbReference type="GeneID" id="85225798"/>
<dbReference type="NCBIfam" id="TIGR00018">
    <property type="entry name" value="panC"/>
    <property type="match status" value="1"/>
</dbReference>
<dbReference type="EMBL" id="CP119960">
    <property type="protein sequence ID" value="WFD39177.1"/>
    <property type="molecule type" value="Genomic_DNA"/>
</dbReference>
<protein>
    <recommendedName>
        <fullName evidence="4">Pantoate--beta-alanine ligase</fullName>
        <ecNumber evidence="3">6.3.2.1</ecNumber>
    </recommendedName>
    <alternativeName>
        <fullName evidence="10">Pantoate-activating enzyme</fullName>
    </alternativeName>
    <alternativeName>
        <fullName evidence="9">Pantothenate synthetase</fullName>
    </alternativeName>
</protein>
<dbReference type="Pfam" id="PF02569">
    <property type="entry name" value="Pantoate_ligase"/>
    <property type="match status" value="1"/>
</dbReference>
<name>A0AAF0J9W2_9BASI</name>
<dbReference type="Gene3D" id="3.40.50.620">
    <property type="entry name" value="HUPs"/>
    <property type="match status" value="1"/>
</dbReference>
<evidence type="ECO:0000256" key="8">
    <source>
        <dbReference type="ARBA" id="ARBA00022840"/>
    </source>
</evidence>
<dbReference type="Proteomes" id="UP001217754">
    <property type="component" value="Chromosome 3"/>
</dbReference>
<dbReference type="AlphaFoldDB" id="A0AAF0J9W2"/>
<proteinExistence type="inferred from homology"/>
<dbReference type="PANTHER" id="PTHR21299:SF1">
    <property type="entry name" value="PANTOATE--BETA-ALANINE LIGASE"/>
    <property type="match status" value="1"/>
</dbReference>
<accession>A0AAF0J9W2</accession>
<dbReference type="SUPFAM" id="SSF52374">
    <property type="entry name" value="Nucleotidylyl transferase"/>
    <property type="match status" value="1"/>
</dbReference>
<keyword evidence="6" id="KW-0566">Pantothenate biosynthesis</keyword>
<dbReference type="InterPro" id="IPR003721">
    <property type="entry name" value="Pantoate_ligase"/>
</dbReference>
<dbReference type="GO" id="GO:0015940">
    <property type="term" value="P:pantothenate biosynthetic process"/>
    <property type="evidence" value="ECO:0007669"/>
    <property type="project" value="UniProtKB-KW"/>
</dbReference>
<dbReference type="InterPro" id="IPR014729">
    <property type="entry name" value="Rossmann-like_a/b/a_fold"/>
</dbReference>
<dbReference type="RefSeq" id="XP_060122074.1">
    <property type="nucleotide sequence ID" value="XM_060266091.1"/>
</dbReference>
<evidence type="ECO:0000256" key="9">
    <source>
        <dbReference type="ARBA" id="ARBA00029902"/>
    </source>
</evidence>
<dbReference type="InterPro" id="IPR042176">
    <property type="entry name" value="Pantoate_ligase_C"/>
</dbReference>
<dbReference type="HAMAP" id="MF_00158">
    <property type="entry name" value="PanC"/>
    <property type="match status" value="1"/>
</dbReference>
<organism evidence="12 13">
    <name type="scientific">Malassezia japonica</name>
    <dbReference type="NCBI Taxonomy" id="223818"/>
    <lineage>
        <taxon>Eukaryota</taxon>
        <taxon>Fungi</taxon>
        <taxon>Dikarya</taxon>
        <taxon>Basidiomycota</taxon>
        <taxon>Ustilaginomycotina</taxon>
        <taxon>Malasseziomycetes</taxon>
        <taxon>Malasseziales</taxon>
        <taxon>Malasseziaceae</taxon>
        <taxon>Malassezia</taxon>
    </lineage>
</organism>
<evidence type="ECO:0000256" key="6">
    <source>
        <dbReference type="ARBA" id="ARBA00022655"/>
    </source>
</evidence>
<evidence type="ECO:0000313" key="12">
    <source>
        <dbReference type="EMBL" id="WFD39177.1"/>
    </source>
</evidence>
<evidence type="ECO:0000256" key="5">
    <source>
        <dbReference type="ARBA" id="ARBA00022598"/>
    </source>
</evidence>
<keyword evidence="13" id="KW-1185">Reference proteome</keyword>
<evidence type="ECO:0000256" key="11">
    <source>
        <dbReference type="ARBA" id="ARBA00048258"/>
    </source>
</evidence>
<keyword evidence="7" id="KW-0547">Nucleotide-binding</keyword>
<comment type="similarity">
    <text evidence="2">Belongs to the pantothenate synthetase family.</text>
</comment>
<evidence type="ECO:0000256" key="2">
    <source>
        <dbReference type="ARBA" id="ARBA00009256"/>
    </source>
</evidence>
<dbReference type="EC" id="6.3.2.1" evidence="3"/>
<sequence length="340" mass="37392">MHTAPVRTFDNVASYRTWRDESLRQRQTVGFVPTMGALHEGHLGLVDASLAENEMTVVSIFVNPAQFAPHEDLSSYPRTLEGDLEKLHARQQKANADGRLVVLLPTVKDMYPHGFTQEVAKQIGAFVEVKGLSHQMEGTTRPTFFRGVATVVTKLFNIVMPDRAYFGQKDIQQAMVLRRLVDDLLFRYPLGRQNVRVLPTERDPADQVALSSRNAYLDTEGRGAAPLLYQALSHGQRTWEALLTQDVPASERIEATLAAVRHTVDQGAAALAAQTPAEAKRAKVALDYVCLNDPATLEELTSDAGTGAILSGALWVHNDAKDAKPATRIIDNLLLGFSLD</sequence>
<evidence type="ECO:0000256" key="4">
    <source>
        <dbReference type="ARBA" id="ARBA00015647"/>
    </source>
</evidence>
<gene>
    <name evidence="12" type="primary">pan6</name>
    <name evidence="12" type="ORF">MJAP1_002147</name>
</gene>
<keyword evidence="5 12" id="KW-0436">Ligase</keyword>
<dbReference type="PANTHER" id="PTHR21299">
    <property type="entry name" value="CYTIDYLATE KINASE/PANTOATE-BETA-ALANINE LIGASE"/>
    <property type="match status" value="1"/>
</dbReference>